<proteinExistence type="predicted"/>
<accession>A6IYI4</accession>
<organism evidence="1 2">
    <name type="scientific">Rattus norvegicus</name>
    <name type="common">Rat</name>
    <dbReference type="NCBI Taxonomy" id="10116"/>
    <lineage>
        <taxon>Eukaryota</taxon>
        <taxon>Metazoa</taxon>
        <taxon>Chordata</taxon>
        <taxon>Craniata</taxon>
        <taxon>Vertebrata</taxon>
        <taxon>Euteleostomi</taxon>
        <taxon>Mammalia</taxon>
        <taxon>Eutheria</taxon>
        <taxon>Euarchontoglires</taxon>
        <taxon>Glires</taxon>
        <taxon>Rodentia</taxon>
        <taxon>Myomorpha</taxon>
        <taxon>Muroidea</taxon>
        <taxon>Muridae</taxon>
        <taxon>Murinae</taxon>
        <taxon>Rattus</taxon>
    </lineage>
</organism>
<sequence length="32" mass="3292">MLVDLIKRTPLAVLACLPRGAQASALINGSKA</sequence>
<reference evidence="2" key="1">
    <citation type="submission" date="2005-09" db="EMBL/GenBank/DDBJ databases">
        <authorList>
            <person name="Mural R.J."/>
            <person name="Li P.W."/>
            <person name="Adams M.D."/>
            <person name="Amanatides P.G."/>
            <person name="Baden-Tillson H."/>
            <person name="Barnstead M."/>
            <person name="Chin S.H."/>
            <person name="Dew I."/>
            <person name="Evans C.A."/>
            <person name="Ferriera S."/>
            <person name="Flanigan M."/>
            <person name="Fosler C."/>
            <person name="Glodek A."/>
            <person name="Gu Z."/>
            <person name="Holt R.A."/>
            <person name="Jennings D."/>
            <person name="Kraft C.L."/>
            <person name="Lu F."/>
            <person name="Nguyen T."/>
            <person name="Nusskern D.R."/>
            <person name="Pfannkoch C.M."/>
            <person name="Sitter C."/>
            <person name="Sutton G.G."/>
            <person name="Venter J.C."/>
            <person name="Wang Z."/>
            <person name="Woodage T."/>
            <person name="Zheng X.H."/>
            <person name="Zhong F."/>
        </authorList>
    </citation>
    <scope>NUCLEOTIDE SEQUENCE [LARGE SCALE GENOMIC DNA]</scope>
    <source>
        <strain>BN</strain>
        <strain evidence="2">Sprague-Dawley</strain>
    </source>
</reference>
<feature type="non-terminal residue" evidence="1">
    <location>
        <position position="32"/>
    </location>
</feature>
<evidence type="ECO:0000313" key="1">
    <source>
        <dbReference type="EMBL" id="EDL92312.1"/>
    </source>
</evidence>
<dbReference type="AlphaFoldDB" id="A6IYI4"/>
<protein>
    <submittedName>
        <fullName evidence="1">RCG51249</fullName>
    </submittedName>
</protein>
<dbReference type="Proteomes" id="UP000234681">
    <property type="component" value="Chromosome 19"/>
</dbReference>
<gene>
    <name evidence="1" type="ORF">rCG_51249</name>
</gene>
<evidence type="ECO:0000313" key="2">
    <source>
        <dbReference type="Proteomes" id="UP000234681"/>
    </source>
</evidence>
<dbReference type="EMBL" id="CH473972">
    <property type="protein sequence ID" value="EDL92312.1"/>
    <property type="molecule type" value="Genomic_DNA"/>
</dbReference>
<name>A6IYI4_RAT</name>